<reference evidence="2 3" key="1">
    <citation type="journal article" date="2020" name="Microorganisms">
        <title>Osmotic Adaptation and Compatible Solute Biosynthesis of Phototrophic Bacteria as Revealed from Genome Analyses.</title>
        <authorList>
            <person name="Imhoff J.F."/>
            <person name="Rahn T."/>
            <person name="Kunzel S."/>
            <person name="Keller A."/>
            <person name="Neulinger S.C."/>
        </authorList>
    </citation>
    <scope>NUCLEOTIDE SEQUENCE [LARGE SCALE GENOMIC DNA]</scope>
    <source>
        <strain evidence="2 3">DSM 9895</strain>
    </source>
</reference>
<evidence type="ECO:0000313" key="2">
    <source>
        <dbReference type="EMBL" id="MBK1666538.1"/>
    </source>
</evidence>
<feature type="compositionally biased region" description="Basic residues" evidence="1">
    <location>
        <begin position="7"/>
        <end position="26"/>
    </location>
</feature>
<dbReference type="RefSeq" id="WP_200338588.1">
    <property type="nucleotide sequence ID" value="NZ_NRRL01000001.1"/>
</dbReference>
<dbReference type="EMBL" id="NRRL01000001">
    <property type="protein sequence ID" value="MBK1666538.1"/>
    <property type="molecule type" value="Genomic_DNA"/>
</dbReference>
<accession>A0ABS1D7Y4</accession>
<feature type="region of interest" description="Disordered" evidence="1">
    <location>
        <begin position="101"/>
        <end position="120"/>
    </location>
</feature>
<feature type="region of interest" description="Disordered" evidence="1">
    <location>
        <begin position="1"/>
        <end position="29"/>
    </location>
</feature>
<evidence type="ECO:0000313" key="3">
    <source>
        <dbReference type="Proteomes" id="UP001296873"/>
    </source>
</evidence>
<proteinExistence type="predicted"/>
<name>A0ABS1D7Y4_9PROT</name>
<gene>
    <name evidence="2" type="ORF">CKO28_00590</name>
</gene>
<protein>
    <submittedName>
        <fullName evidence="2">Uncharacterized protein</fullName>
    </submittedName>
</protein>
<organism evidence="2 3">
    <name type="scientific">Rhodovibrio sodomensis</name>
    <dbReference type="NCBI Taxonomy" id="1088"/>
    <lineage>
        <taxon>Bacteria</taxon>
        <taxon>Pseudomonadati</taxon>
        <taxon>Pseudomonadota</taxon>
        <taxon>Alphaproteobacteria</taxon>
        <taxon>Rhodospirillales</taxon>
        <taxon>Rhodovibrionaceae</taxon>
        <taxon>Rhodovibrio</taxon>
    </lineage>
</organism>
<comment type="caution">
    <text evidence="2">The sequence shown here is derived from an EMBL/GenBank/DDBJ whole genome shotgun (WGS) entry which is preliminary data.</text>
</comment>
<keyword evidence="3" id="KW-1185">Reference proteome</keyword>
<sequence length="120" mass="14234">MFEKDRRRALRRHHARRMKARARASQRARALEGPFGHFDRFVWTDKQGRRRTRLSSWSDVFDYRACAERTADHLAVCSCTMCGNPRRHFGSRTLQEQRACADTREQLRNPDPLNENEDDT</sequence>
<evidence type="ECO:0000256" key="1">
    <source>
        <dbReference type="SAM" id="MobiDB-lite"/>
    </source>
</evidence>
<dbReference type="Proteomes" id="UP001296873">
    <property type="component" value="Unassembled WGS sequence"/>
</dbReference>